<dbReference type="EMBL" id="OZ034820">
    <property type="protein sequence ID" value="CAL1399653.1"/>
    <property type="molecule type" value="Genomic_DNA"/>
</dbReference>
<dbReference type="AlphaFoldDB" id="A0AAV2FPZ0"/>
<protein>
    <submittedName>
        <fullName evidence="2">Uncharacterized protein</fullName>
    </submittedName>
</protein>
<evidence type="ECO:0000256" key="1">
    <source>
        <dbReference type="SAM" id="MobiDB-lite"/>
    </source>
</evidence>
<name>A0AAV2FPZ0_9ROSI</name>
<feature type="region of interest" description="Disordered" evidence="1">
    <location>
        <begin position="18"/>
        <end position="74"/>
    </location>
</feature>
<feature type="compositionally biased region" description="Basic and acidic residues" evidence="1">
    <location>
        <begin position="46"/>
        <end position="74"/>
    </location>
</feature>
<keyword evidence="3" id="KW-1185">Reference proteome</keyword>
<sequence length="74" mass="7962">MFGGAAFQSKRIRIKALPDSRGVAPSRVAGSRRGAGEEEALTQETGSRRGAGEKEEGFRVEARRRGERGGMSKI</sequence>
<accession>A0AAV2FPZ0</accession>
<evidence type="ECO:0000313" key="3">
    <source>
        <dbReference type="Proteomes" id="UP001497516"/>
    </source>
</evidence>
<gene>
    <name evidence="2" type="ORF">LTRI10_LOCUS39829</name>
</gene>
<evidence type="ECO:0000313" key="2">
    <source>
        <dbReference type="EMBL" id="CAL1399653.1"/>
    </source>
</evidence>
<reference evidence="2 3" key="1">
    <citation type="submission" date="2024-04" db="EMBL/GenBank/DDBJ databases">
        <authorList>
            <person name="Fracassetti M."/>
        </authorList>
    </citation>
    <scope>NUCLEOTIDE SEQUENCE [LARGE SCALE GENOMIC DNA]</scope>
</reference>
<organism evidence="2 3">
    <name type="scientific">Linum trigynum</name>
    <dbReference type="NCBI Taxonomy" id="586398"/>
    <lineage>
        <taxon>Eukaryota</taxon>
        <taxon>Viridiplantae</taxon>
        <taxon>Streptophyta</taxon>
        <taxon>Embryophyta</taxon>
        <taxon>Tracheophyta</taxon>
        <taxon>Spermatophyta</taxon>
        <taxon>Magnoliopsida</taxon>
        <taxon>eudicotyledons</taxon>
        <taxon>Gunneridae</taxon>
        <taxon>Pentapetalae</taxon>
        <taxon>rosids</taxon>
        <taxon>fabids</taxon>
        <taxon>Malpighiales</taxon>
        <taxon>Linaceae</taxon>
        <taxon>Linum</taxon>
    </lineage>
</organism>
<proteinExistence type="predicted"/>
<dbReference type="Proteomes" id="UP001497516">
    <property type="component" value="Chromosome 7"/>
</dbReference>